<dbReference type="OrthoDB" id="268835at2"/>
<organism evidence="7 8">
    <name type="scientific">Anatilimnocola aggregata</name>
    <dbReference type="NCBI Taxonomy" id="2528021"/>
    <lineage>
        <taxon>Bacteria</taxon>
        <taxon>Pseudomonadati</taxon>
        <taxon>Planctomycetota</taxon>
        <taxon>Planctomycetia</taxon>
        <taxon>Pirellulales</taxon>
        <taxon>Pirellulaceae</taxon>
        <taxon>Anatilimnocola</taxon>
    </lineage>
</organism>
<name>A0A517YD14_9BACT</name>
<dbReference type="KEGG" id="aagg:ETAA8_32110"/>
<evidence type="ECO:0000313" key="8">
    <source>
        <dbReference type="Proteomes" id="UP000315017"/>
    </source>
</evidence>
<dbReference type="PANTHER" id="PTHR21392:SF0">
    <property type="entry name" value="TRNA-URIDINE AMINOCARBOXYPROPYLTRANSFERASE 2"/>
    <property type="match status" value="1"/>
</dbReference>
<proteinExistence type="inferred from homology"/>
<dbReference type="InterPro" id="IPR005636">
    <property type="entry name" value="DTW"/>
</dbReference>
<sequence>MSPGPTLHLQLRDRCYGCFRPVYDCFCAAIPTIDNTTEVLILQHRQERFHPFNTARIVRQALRNSALLIDRPRQLANRLKLKPGAVLLYPGPDAQLLTSDFAERPEQLVILDGTWHHAKTLMRDIPALQSLPRYQLAPSAPSRYRIRLEPSNEYLSTVEATVAALRVLEPQTSGLEQLLQAFDRMVEQQLFRAGRCYVPKGQFSG</sequence>
<gene>
    <name evidence="7" type="ORF">ETAA8_32110</name>
</gene>
<dbReference type="Proteomes" id="UP000315017">
    <property type="component" value="Chromosome"/>
</dbReference>
<feature type="domain" description="DTW" evidence="6">
    <location>
        <begin position="11"/>
        <end position="194"/>
    </location>
</feature>
<dbReference type="SMART" id="SM01144">
    <property type="entry name" value="DTW"/>
    <property type="match status" value="1"/>
</dbReference>
<keyword evidence="8" id="KW-1185">Reference proteome</keyword>
<keyword evidence="3" id="KW-0949">S-adenosyl-L-methionine</keyword>
<dbReference type="Pfam" id="PF03942">
    <property type="entry name" value="DTW"/>
    <property type="match status" value="1"/>
</dbReference>
<accession>A0A517YD14</accession>
<reference evidence="7 8" key="1">
    <citation type="submission" date="2019-02" db="EMBL/GenBank/DDBJ databases">
        <title>Deep-cultivation of Planctomycetes and their phenomic and genomic characterization uncovers novel biology.</title>
        <authorList>
            <person name="Wiegand S."/>
            <person name="Jogler M."/>
            <person name="Boedeker C."/>
            <person name="Pinto D."/>
            <person name="Vollmers J."/>
            <person name="Rivas-Marin E."/>
            <person name="Kohn T."/>
            <person name="Peeters S.H."/>
            <person name="Heuer A."/>
            <person name="Rast P."/>
            <person name="Oberbeckmann S."/>
            <person name="Bunk B."/>
            <person name="Jeske O."/>
            <person name="Meyerdierks A."/>
            <person name="Storesund J.E."/>
            <person name="Kallscheuer N."/>
            <person name="Luecker S."/>
            <person name="Lage O.M."/>
            <person name="Pohl T."/>
            <person name="Merkel B.J."/>
            <person name="Hornburger P."/>
            <person name="Mueller R.-W."/>
            <person name="Bruemmer F."/>
            <person name="Labrenz M."/>
            <person name="Spormann A.M."/>
            <person name="Op den Camp H."/>
            <person name="Overmann J."/>
            <person name="Amann R."/>
            <person name="Jetten M.S.M."/>
            <person name="Mascher T."/>
            <person name="Medema M.H."/>
            <person name="Devos D.P."/>
            <person name="Kaster A.-K."/>
            <person name="Ovreas L."/>
            <person name="Rohde M."/>
            <person name="Galperin M.Y."/>
            <person name="Jogler C."/>
        </authorList>
    </citation>
    <scope>NUCLEOTIDE SEQUENCE [LARGE SCALE GENOMIC DNA]</scope>
    <source>
        <strain evidence="7 8">ETA_A8</strain>
    </source>
</reference>
<dbReference type="RefSeq" id="WP_145089877.1">
    <property type="nucleotide sequence ID" value="NZ_CP036274.1"/>
</dbReference>
<evidence type="ECO:0000256" key="1">
    <source>
        <dbReference type="ARBA" id="ARBA00012386"/>
    </source>
</evidence>
<evidence type="ECO:0000256" key="3">
    <source>
        <dbReference type="ARBA" id="ARBA00022691"/>
    </source>
</evidence>
<dbReference type="EMBL" id="CP036274">
    <property type="protein sequence ID" value="QDU28118.1"/>
    <property type="molecule type" value="Genomic_DNA"/>
</dbReference>
<keyword evidence="4" id="KW-0819">tRNA processing</keyword>
<dbReference type="InterPro" id="IPR039262">
    <property type="entry name" value="DTWD2/TAPT"/>
</dbReference>
<dbReference type="GO" id="GO:0016432">
    <property type="term" value="F:tRNA-uridine aminocarboxypropyltransferase activity"/>
    <property type="evidence" value="ECO:0007669"/>
    <property type="project" value="UniProtKB-EC"/>
</dbReference>
<evidence type="ECO:0000259" key="6">
    <source>
        <dbReference type="SMART" id="SM01144"/>
    </source>
</evidence>
<dbReference type="AlphaFoldDB" id="A0A517YD14"/>
<protein>
    <recommendedName>
        <fullName evidence="1">tRNA-uridine aminocarboxypropyltransferase</fullName>
        <ecNumber evidence="1">2.5.1.25</ecNumber>
    </recommendedName>
</protein>
<comment type="similarity">
    <text evidence="5">Belongs to the TDD superfamily. DTWD2 family.</text>
</comment>
<evidence type="ECO:0000313" key="7">
    <source>
        <dbReference type="EMBL" id="QDU28118.1"/>
    </source>
</evidence>
<evidence type="ECO:0000256" key="5">
    <source>
        <dbReference type="ARBA" id="ARBA00034489"/>
    </source>
</evidence>
<evidence type="ECO:0000256" key="2">
    <source>
        <dbReference type="ARBA" id="ARBA00022679"/>
    </source>
</evidence>
<dbReference type="PANTHER" id="PTHR21392">
    <property type="entry name" value="TRNA-URIDINE AMINOCARBOXYPROPYLTRANSFERASE 2"/>
    <property type="match status" value="1"/>
</dbReference>
<evidence type="ECO:0000256" key="4">
    <source>
        <dbReference type="ARBA" id="ARBA00022694"/>
    </source>
</evidence>
<dbReference type="EC" id="2.5.1.25" evidence="1"/>
<keyword evidence="2" id="KW-0808">Transferase</keyword>
<dbReference type="GO" id="GO:0008033">
    <property type="term" value="P:tRNA processing"/>
    <property type="evidence" value="ECO:0007669"/>
    <property type="project" value="UniProtKB-KW"/>
</dbReference>